<dbReference type="EMBL" id="BAABBB010000018">
    <property type="protein sequence ID" value="GAA3543850.1"/>
    <property type="molecule type" value="Genomic_DNA"/>
</dbReference>
<keyword evidence="2" id="KW-0732">Signal</keyword>
<feature type="compositionally biased region" description="Pro residues" evidence="1">
    <location>
        <begin position="489"/>
        <end position="504"/>
    </location>
</feature>
<feature type="region of interest" description="Disordered" evidence="1">
    <location>
        <begin position="456"/>
        <end position="510"/>
    </location>
</feature>
<comment type="caution">
    <text evidence="3">The sequence shown here is derived from an EMBL/GenBank/DDBJ whole genome shotgun (WGS) entry which is preliminary data.</text>
</comment>
<evidence type="ECO:0000313" key="4">
    <source>
        <dbReference type="Proteomes" id="UP001500301"/>
    </source>
</evidence>
<gene>
    <name evidence="3" type="ORF">GCM10022263_33710</name>
</gene>
<name>A0ABP6W3Y6_9ACTN</name>
<sequence length="510" mass="53344">MKRMLLAVALGAVLPLAGAVHVPAAALDRTVVVDGYALPAGLAYVTAACPGGQERSPYATYRQGSVLGDHAIGLAFGGATGGMGGIAAWVPEPAGLLDAGLATYHPSALPGGSGRDGQVVVQFDALGDGFQSAWLEGRYDVSDLAGWHSGDDVADIATSWYWSDDASQWSAGDTLAEVAAPWGPDAGGAWLNFELGCRGRDFFFDDLRVRTTAGTTTYDFEGVRTQAFISAAPTHHSTALQRGVTRLDLVSGQDHYLLADADTPGDGVWTPGYVSGTATLWARPWGAAGFAPVSSGGFRSDTYAHFHIRPDRQTEYQVRTTADDTFEAASSATLLVTVARQVKARTPATRLRQGQPIRVKGHIAPAERGIRVTLQRKVGSRWRPVDRARTGRGGRFALAVRASSTGRWKIRVAVAAAHGNLASVTATTRVTVLPRPEPKPKPVPVPVVVPIPVTHVPADGEKGTVAPPSHHGSGRAARSGSADEGAPGGTPPAAPDRAPLPPAALPDRRD</sequence>
<evidence type="ECO:0000313" key="3">
    <source>
        <dbReference type="EMBL" id="GAA3543850.1"/>
    </source>
</evidence>
<evidence type="ECO:0000256" key="2">
    <source>
        <dbReference type="SAM" id="SignalP"/>
    </source>
</evidence>
<protein>
    <submittedName>
        <fullName evidence="3">Uncharacterized protein</fullName>
    </submittedName>
</protein>
<feature type="signal peptide" evidence="2">
    <location>
        <begin position="1"/>
        <end position="19"/>
    </location>
</feature>
<organism evidence="3 4">
    <name type="scientific">Nocardioides daeguensis</name>
    <dbReference type="NCBI Taxonomy" id="908359"/>
    <lineage>
        <taxon>Bacteria</taxon>
        <taxon>Bacillati</taxon>
        <taxon>Actinomycetota</taxon>
        <taxon>Actinomycetes</taxon>
        <taxon>Propionibacteriales</taxon>
        <taxon>Nocardioidaceae</taxon>
        <taxon>Nocardioides</taxon>
    </lineage>
</organism>
<dbReference type="Proteomes" id="UP001500301">
    <property type="component" value="Unassembled WGS sequence"/>
</dbReference>
<keyword evidence="4" id="KW-1185">Reference proteome</keyword>
<reference evidence="4" key="1">
    <citation type="journal article" date="2019" name="Int. J. Syst. Evol. Microbiol.">
        <title>The Global Catalogue of Microorganisms (GCM) 10K type strain sequencing project: providing services to taxonomists for standard genome sequencing and annotation.</title>
        <authorList>
            <consortium name="The Broad Institute Genomics Platform"/>
            <consortium name="The Broad Institute Genome Sequencing Center for Infectious Disease"/>
            <person name="Wu L."/>
            <person name="Ma J."/>
        </authorList>
    </citation>
    <scope>NUCLEOTIDE SEQUENCE [LARGE SCALE GENOMIC DNA]</scope>
    <source>
        <strain evidence="4">JCM 17460</strain>
    </source>
</reference>
<proteinExistence type="predicted"/>
<feature type="chain" id="PRO_5046610983" evidence="2">
    <location>
        <begin position="20"/>
        <end position="510"/>
    </location>
</feature>
<evidence type="ECO:0000256" key="1">
    <source>
        <dbReference type="SAM" id="MobiDB-lite"/>
    </source>
</evidence>
<accession>A0ABP6W3Y6</accession>